<evidence type="ECO:0000313" key="14">
    <source>
        <dbReference type="Proteomes" id="UP001203607"/>
    </source>
</evidence>
<keyword evidence="5 10" id="KW-0547">Nucleotide-binding</keyword>
<dbReference type="InterPro" id="IPR010914">
    <property type="entry name" value="RsgA_GTPase_dom"/>
</dbReference>
<dbReference type="RefSeq" id="WP_249656476.1">
    <property type="nucleotide sequence ID" value="NZ_JAMFMA010000001.1"/>
</dbReference>
<keyword evidence="4 10" id="KW-0699">rRNA-binding</keyword>
<dbReference type="EC" id="3.6.1.-" evidence="10"/>
<feature type="binding site" evidence="10">
    <location>
        <position position="290"/>
    </location>
    <ligand>
        <name>Zn(2+)</name>
        <dbReference type="ChEBI" id="CHEBI:29105"/>
    </ligand>
</feature>
<dbReference type="SUPFAM" id="SSF50249">
    <property type="entry name" value="Nucleic acid-binding proteins"/>
    <property type="match status" value="1"/>
</dbReference>
<evidence type="ECO:0000256" key="10">
    <source>
        <dbReference type="HAMAP-Rule" id="MF_01820"/>
    </source>
</evidence>
<evidence type="ECO:0000256" key="5">
    <source>
        <dbReference type="ARBA" id="ARBA00022741"/>
    </source>
</evidence>
<keyword evidence="2 10" id="KW-0690">Ribosome biogenesis</keyword>
<gene>
    <name evidence="10 13" type="primary">rsgA</name>
    <name evidence="13" type="ORF">M3P19_04720</name>
</gene>
<evidence type="ECO:0000256" key="2">
    <source>
        <dbReference type="ARBA" id="ARBA00022517"/>
    </source>
</evidence>
<comment type="cofactor">
    <cofactor evidence="10">
        <name>Zn(2+)</name>
        <dbReference type="ChEBI" id="CHEBI:29105"/>
    </cofactor>
    <text evidence="10">Binds 1 zinc ion per subunit.</text>
</comment>
<feature type="binding site" evidence="10">
    <location>
        <begin position="148"/>
        <end position="151"/>
    </location>
    <ligand>
        <name>GTP</name>
        <dbReference type="ChEBI" id="CHEBI:37565"/>
    </ligand>
</feature>
<dbReference type="PANTHER" id="PTHR32120">
    <property type="entry name" value="SMALL RIBOSOMAL SUBUNIT BIOGENESIS GTPASE RSGA"/>
    <property type="match status" value="1"/>
</dbReference>
<dbReference type="PROSITE" id="PS51721">
    <property type="entry name" value="G_CP"/>
    <property type="match status" value="1"/>
</dbReference>
<evidence type="ECO:0000256" key="1">
    <source>
        <dbReference type="ARBA" id="ARBA00022490"/>
    </source>
</evidence>
<comment type="subunit">
    <text evidence="10">Monomer. Associates with 30S ribosomal subunit, binds 16S rRNA.</text>
</comment>
<dbReference type="InterPro" id="IPR027417">
    <property type="entry name" value="P-loop_NTPase"/>
</dbReference>
<feature type="domain" description="EngC GTPase" evidence="11">
    <location>
        <begin position="109"/>
        <end position="258"/>
    </location>
</feature>
<accession>A0ABT0PPJ0</accession>
<dbReference type="Gene3D" id="3.40.50.300">
    <property type="entry name" value="P-loop containing nucleotide triphosphate hydrolases"/>
    <property type="match status" value="1"/>
</dbReference>
<dbReference type="Proteomes" id="UP001203607">
    <property type="component" value="Unassembled WGS sequence"/>
</dbReference>
<feature type="binding site" evidence="10">
    <location>
        <position position="296"/>
    </location>
    <ligand>
        <name>Zn(2+)</name>
        <dbReference type="ChEBI" id="CHEBI:29105"/>
    </ligand>
</feature>
<comment type="caution">
    <text evidence="13">The sequence shown here is derived from an EMBL/GenBank/DDBJ whole genome shotgun (WGS) entry which is preliminary data.</text>
</comment>
<evidence type="ECO:0000313" key="13">
    <source>
        <dbReference type="EMBL" id="MCL6273299.1"/>
    </source>
</evidence>
<keyword evidence="7 10" id="KW-0862">Zinc</keyword>
<dbReference type="SUPFAM" id="SSF52540">
    <property type="entry name" value="P-loop containing nucleoside triphosphate hydrolases"/>
    <property type="match status" value="1"/>
</dbReference>
<comment type="function">
    <text evidence="10">One of several proteins that assist in the late maturation steps of the functional core of the 30S ribosomal subunit. Helps release RbfA from mature subunits. May play a role in the assembly of ribosomal proteins into the subunit. Circularly permuted GTPase that catalyzes slow GTP hydrolysis, GTPase activity is stimulated by the 30S ribosomal subunit.</text>
</comment>
<evidence type="ECO:0000259" key="12">
    <source>
        <dbReference type="PROSITE" id="PS51721"/>
    </source>
</evidence>
<dbReference type="InterPro" id="IPR012340">
    <property type="entry name" value="NA-bd_OB-fold"/>
</dbReference>
<organism evidence="13 14">
    <name type="scientific">Flagellimonas spongiicola</name>
    <dbReference type="NCBI Taxonomy" id="2942208"/>
    <lineage>
        <taxon>Bacteria</taxon>
        <taxon>Pseudomonadati</taxon>
        <taxon>Bacteroidota</taxon>
        <taxon>Flavobacteriia</taxon>
        <taxon>Flavobacteriales</taxon>
        <taxon>Flavobacteriaceae</taxon>
        <taxon>Flagellimonas</taxon>
    </lineage>
</organism>
<evidence type="ECO:0000256" key="3">
    <source>
        <dbReference type="ARBA" id="ARBA00022723"/>
    </source>
</evidence>
<evidence type="ECO:0000256" key="4">
    <source>
        <dbReference type="ARBA" id="ARBA00022730"/>
    </source>
</evidence>
<dbReference type="Gene3D" id="1.10.40.50">
    <property type="entry name" value="Probable gtpase engc, domain 3"/>
    <property type="match status" value="1"/>
</dbReference>
<dbReference type="NCBIfam" id="TIGR00157">
    <property type="entry name" value="ribosome small subunit-dependent GTPase A"/>
    <property type="match status" value="1"/>
</dbReference>
<evidence type="ECO:0000259" key="11">
    <source>
        <dbReference type="PROSITE" id="PS50936"/>
    </source>
</evidence>
<keyword evidence="6 10" id="KW-0378">Hydrolase</keyword>
<keyword evidence="3 10" id="KW-0479">Metal-binding</keyword>
<dbReference type="InterPro" id="IPR004881">
    <property type="entry name" value="Ribosome_biogen_GTPase_RsgA"/>
</dbReference>
<feature type="domain" description="CP-type G" evidence="12">
    <location>
        <begin position="100"/>
        <end position="260"/>
    </location>
</feature>
<dbReference type="EMBL" id="JAMFMA010000001">
    <property type="protein sequence ID" value="MCL6273299.1"/>
    <property type="molecule type" value="Genomic_DNA"/>
</dbReference>
<feature type="binding site" evidence="10">
    <location>
        <begin position="202"/>
        <end position="210"/>
    </location>
    <ligand>
        <name>GTP</name>
        <dbReference type="ChEBI" id="CHEBI:37565"/>
    </ligand>
</feature>
<dbReference type="PROSITE" id="PS50936">
    <property type="entry name" value="ENGC_GTPASE"/>
    <property type="match status" value="1"/>
</dbReference>
<keyword evidence="1 10" id="KW-0963">Cytoplasm</keyword>
<evidence type="ECO:0000256" key="6">
    <source>
        <dbReference type="ARBA" id="ARBA00022801"/>
    </source>
</evidence>
<protein>
    <recommendedName>
        <fullName evidence="10">Small ribosomal subunit biogenesis GTPase RsgA</fullName>
        <ecNumber evidence="10">3.6.1.-</ecNumber>
    </recommendedName>
</protein>
<comment type="similarity">
    <text evidence="10">Belongs to the TRAFAC class YlqF/YawG GTPase family. RsgA subfamily.</text>
</comment>
<evidence type="ECO:0000256" key="9">
    <source>
        <dbReference type="ARBA" id="ARBA00023134"/>
    </source>
</evidence>
<dbReference type="Pfam" id="PF03193">
    <property type="entry name" value="RsgA_GTPase"/>
    <property type="match status" value="1"/>
</dbReference>
<feature type="binding site" evidence="10">
    <location>
        <position position="288"/>
    </location>
    <ligand>
        <name>Zn(2+)</name>
        <dbReference type="ChEBI" id="CHEBI:29105"/>
    </ligand>
</feature>
<name>A0ABT0PPJ0_9FLAO</name>
<dbReference type="PANTHER" id="PTHR32120:SF10">
    <property type="entry name" value="SMALL RIBOSOMAL SUBUNIT BIOGENESIS GTPASE RSGA"/>
    <property type="match status" value="1"/>
</dbReference>
<reference evidence="13 14" key="1">
    <citation type="submission" date="2022-05" db="EMBL/GenBank/DDBJ databases">
        <authorList>
            <person name="Park J.-S."/>
        </authorList>
    </citation>
    <scope>NUCLEOTIDE SEQUENCE [LARGE SCALE GENOMIC DNA]</scope>
    <source>
        <strain evidence="13 14">2012CJ35-5</strain>
    </source>
</reference>
<evidence type="ECO:0000256" key="7">
    <source>
        <dbReference type="ARBA" id="ARBA00022833"/>
    </source>
</evidence>
<keyword evidence="9 10" id="KW-0342">GTP-binding</keyword>
<dbReference type="HAMAP" id="MF_01820">
    <property type="entry name" value="GTPase_RsgA"/>
    <property type="match status" value="1"/>
</dbReference>
<sequence>MTLVHYGYSTLIEKSVDTTNLNGLELGRIIAAHKDRYSVITEGGELTAEITGNLRYTATSKLDFPTVGDWVALQVYEGDHAIIHKLLPRYALLSRKAIGTDSNIQLIGANIDYALIIQAVDRDFNVNRIERYLTLCHTSSITPILLLNKIDMISGEELDVLLDDLKSRVPEVPVFPISITQQLGIAEVESMIQKEKTYALLGSSGVGKSSLVNCLSQEALMPTKDLGRQSNRGQHTTTYRQLILLNKGGILVDNPGMREVGIANATDGVERTFDTIHKLALDCRFADCTHTVEKDCAVLEGVASGLIAKASYDNYQKMNRERMHFEASVAERRKQDKDFGKMIKQVKKVRKNNKY</sequence>
<feature type="binding site" evidence="10">
    <location>
        <position position="283"/>
    </location>
    <ligand>
        <name>Zn(2+)</name>
        <dbReference type="ChEBI" id="CHEBI:29105"/>
    </ligand>
</feature>
<dbReference type="Gene3D" id="2.40.50.140">
    <property type="entry name" value="Nucleic acid-binding proteins"/>
    <property type="match status" value="1"/>
</dbReference>
<comment type="subcellular location">
    <subcellularLocation>
        <location evidence="10">Cytoplasm</location>
    </subcellularLocation>
</comment>
<proteinExistence type="inferred from homology"/>
<evidence type="ECO:0000256" key="8">
    <source>
        <dbReference type="ARBA" id="ARBA00022884"/>
    </source>
</evidence>
<keyword evidence="14" id="KW-1185">Reference proteome</keyword>
<dbReference type="CDD" id="cd01854">
    <property type="entry name" value="YjeQ_EngC"/>
    <property type="match status" value="1"/>
</dbReference>
<keyword evidence="8 10" id="KW-0694">RNA-binding</keyword>
<dbReference type="InterPro" id="IPR030378">
    <property type="entry name" value="G_CP_dom"/>
</dbReference>